<reference evidence="2" key="1">
    <citation type="submission" date="2021-01" db="EMBL/GenBank/DDBJ databases">
        <authorList>
            <person name="Corre E."/>
            <person name="Pelletier E."/>
            <person name="Niang G."/>
            <person name="Scheremetjew M."/>
            <person name="Finn R."/>
            <person name="Kale V."/>
            <person name="Holt S."/>
            <person name="Cochrane G."/>
            <person name="Meng A."/>
            <person name="Brown T."/>
            <person name="Cohen L."/>
        </authorList>
    </citation>
    <scope>NUCLEOTIDE SEQUENCE</scope>
    <source>
        <strain evidence="2">CCMP1205</strain>
    </source>
</reference>
<feature type="compositionally biased region" description="Low complexity" evidence="1">
    <location>
        <begin position="173"/>
        <end position="186"/>
    </location>
</feature>
<dbReference type="EMBL" id="HBHL01007484">
    <property type="protein sequence ID" value="CAD9715994.1"/>
    <property type="molecule type" value="Transcribed_RNA"/>
</dbReference>
<evidence type="ECO:0000313" key="2">
    <source>
        <dbReference type="EMBL" id="CAD9715994.1"/>
    </source>
</evidence>
<protein>
    <submittedName>
        <fullName evidence="2">Uncharacterized protein</fullName>
    </submittedName>
</protein>
<feature type="compositionally biased region" description="Polar residues" evidence="1">
    <location>
        <begin position="187"/>
        <end position="196"/>
    </location>
</feature>
<feature type="region of interest" description="Disordered" evidence="1">
    <location>
        <begin position="1"/>
        <end position="59"/>
    </location>
</feature>
<feature type="region of interest" description="Disordered" evidence="1">
    <location>
        <begin position="158"/>
        <end position="214"/>
    </location>
</feature>
<accession>A0A7S2WYT8</accession>
<feature type="compositionally biased region" description="Low complexity" evidence="1">
    <location>
        <begin position="27"/>
        <end position="45"/>
    </location>
</feature>
<organism evidence="2">
    <name type="scientific">Chloropicon primus</name>
    <dbReference type="NCBI Taxonomy" id="1764295"/>
    <lineage>
        <taxon>Eukaryota</taxon>
        <taxon>Viridiplantae</taxon>
        <taxon>Chlorophyta</taxon>
        <taxon>Chloropicophyceae</taxon>
        <taxon>Chloropicales</taxon>
        <taxon>Chloropicaceae</taxon>
        <taxon>Chloropicon</taxon>
    </lineage>
</organism>
<feature type="region of interest" description="Disordered" evidence="1">
    <location>
        <begin position="236"/>
        <end position="278"/>
    </location>
</feature>
<proteinExistence type="predicted"/>
<feature type="compositionally biased region" description="Acidic residues" evidence="1">
    <location>
        <begin position="264"/>
        <end position="276"/>
    </location>
</feature>
<evidence type="ECO:0000256" key="1">
    <source>
        <dbReference type="SAM" id="MobiDB-lite"/>
    </source>
</evidence>
<sequence>MDFHMQYLRPVSTARSSDDTPLGLERSTSQASASSSSGEGPTTTTTKRRVPPSPSSVLGGFTRFTKSLYSSSESLEDDFSRCSTLTSQFSSSSKHCSLESIDEVGVEDKDKVLDARQFQLFSRQSSSRSLRSQDSFSSNNSVDWLNCYAASVLAPPHQSSFASPGKGGRQATSESGSSQSLSGFSSPAHSLSGFSTPSPPKKQKSREARRPSRKQLACQLDELICSMDDKIRTSLDNRKAGAKPVAETFSPRTSLASSSRSSDEDSDEEFGIEIDEEKGLLRSMESLWSGRFDSGDDDDDDDA</sequence>
<name>A0A7S2WYT8_9CHLO</name>
<dbReference type="AlphaFoldDB" id="A0A7S2WYT8"/>
<gene>
    <name evidence="2" type="ORF">CPRI1469_LOCUS4850</name>
</gene>